<comment type="caution">
    <text evidence="18">The sequence shown here is derived from an EMBL/GenBank/DDBJ whole genome shotgun (WGS) entry which is preliminary data.</text>
</comment>
<dbReference type="Gene3D" id="2.170.130.10">
    <property type="entry name" value="TonB-dependent receptor, plug domain"/>
    <property type="match status" value="1"/>
</dbReference>
<dbReference type="PROSITE" id="PS01156">
    <property type="entry name" value="TONB_DEPENDENT_REC_2"/>
    <property type="match status" value="1"/>
</dbReference>
<evidence type="ECO:0000256" key="3">
    <source>
        <dbReference type="ARBA" id="ARBA00022448"/>
    </source>
</evidence>
<dbReference type="SUPFAM" id="SSF56935">
    <property type="entry name" value="Porins"/>
    <property type="match status" value="1"/>
</dbReference>
<dbReference type="Pfam" id="PF07715">
    <property type="entry name" value="Plug"/>
    <property type="match status" value="1"/>
</dbReference>
<organism evidence="18 19">
    <name type="scientific">Neptunomonas phycophila</name>
    <dbReference type="NCBI Taxonomy" id="1572645"/>
    <lineage>
        <taxon>Bacteria</taxon>
        <taxon>Pseudomonadati</taxon>
        <taxon>Pseudomonadota</taxon>
        <taxon>Gammaproteobacteria</taxon>
        <taxon>Oceanospirillales</taxon>
        <taxon>Oceanospirillaceae</taxon>
        <taxon>Neptunomonas</taxon>
    </lineage>
</organism>
<keyword evidence="3 11" id="KW-0813">Transport</keyword>
<feature type="signal peptide" evidence="15">
    <location>
        <begin position="1"/>
        <end position="29"/>
    </location>
</feature>
<feature type="domain" description="TonB-dependent receptor plug" evidence="17">
    <location>
        <begin position="57"/>
        <end position="162"/>
    </location>
</feature>
<proteinExistence type="inferred from homology"/>
<evidence type="ECO:0000256" key="13">
    <source>
        <dbReference type="RuleBase" id="RU003357"/>
    </source>
</evidence>
<accession>A0AAW7XPB6</accession>
<feature type="region of interest" description="Disordered" evidence="14">
    <location>
        <begin position="225"/>
        <end position="252"/>
    </location>
</feature>
<protein>
    <submittedName>
        <fullName evidence="18">TonB-dependent hemoglobin/transferrin/lactoferrin family receptor</fullName>
    </submittedName>
</protein>
<evidence type="ECO:0000256" key="1">
    <source>
        <dbReference type="ARBA" id="ARBA00004571"/>
    </source>
</evidence>
<comment type="similarity">
    <text evidence="2">Belongs to the TonB-dependent receptor family. Hemoglobin/haptoglobin binding protein subfamily.</text>
</comment>
<keyword evidence="10 11" id="KW-0998">Cell outer membrane</keyword>
<feature type="domain" description="TonB-dependent receptor-like beta-barrel" evidence="16">
    <location>
        <begin position="293"/>
        <end position="690"/>
    </location>
</feature>
<dbReference type="PANTHER" id="PTHR30069:SF29">
    <property type="entry name" value="HEMOGLOBIN AND HEMOGLOBIN-HAPTOGLOBIN-BINDING PROTEIN 1-RELATED"/>
    <property type="match status" value="1"/>
</dbReference>
<evidence type="ECO:0000256" key="12">
    <source>
        <dbReference type="PROSITE-ProRule" id="PRU10144"/>
    </source>
</evidence>
<feature type="short sequence motif" description="TonB C-terminal box" evidence="12">
    <location>
        <begin position="712"/>
        <end position="729"/>
    </location>
</feature>
<evidence type="ECO:0000256" key="9">
    <source>
        <dbReference type="ARBA" id="ARBA00023170"/>
    </source>
</evidence>
<evidence type="ECO:0000256" key="4">
    <source>
        <dbReference type="ARBA" id="ARBA00022452"/>
    </source>
</evidence>
<evidence type="ECO:0000313" key="19">
    <source>
        <dbReference type="Proteomes" id="UP001169862"/>
    </source>
</evidence>
<dbReference type="InterPro" id="IPR010949">
    <property type="entry name" value="TonB_Hb/transfer/lactofer_rcpt"/>
</dbReference>
<dbReference type="AlphaFoldDB" id="A0AAW7XPB6"/>
<dbReference type="EMBL" id="JAUOPG010000010">
    <property type="protein sequence ID" value="MDO6454778.1"/>
    <property type="molecule type" value="Genomic_DNA"/>
</dbReference>
<dbReference type="Pfam" id="PF00593">
    <property type="entry name" value="TonB_dep_Rec_b-barrel"/>
    <property type="match status" value="1"/>
</dbReference>
<evidence type="ECO:0000256" key="14">
    <source>
        <dbReference type="SAM" id="MobiDB-lite"/>
    </source>
</evidence>
<name>A0AAW7XPB6_9GAMM</name>
<evidence type="ECO:0000256" key="11">
    <source>
        <dbReference type="PROSITE-ProRule" id="PRU01360"/>
    </source>
</evidence>
<dbReference type="Gene3D" id="2.40.170.20">
    <property type="entry name" value="TonB-dependent receptor, beta-barrel domain"/>
    <property type="match status" value="1"/>
</dbReference>
<keyword evidence="4 11" id="KW-1134">Transmembrane beta strand</keyword>
<evidence type="ECO:0000256" key="5">
    <source>
        <dbReference type="ARBA" id="ARBA00022692"/>
    </source>
</evidence>
<dbReference type="InterPro" id="IPR036942">
    <property type="entry name" value="Beta-barrel_TonB_sf"/>
</dbReference>
<dbReference type="NCBIfam" id="TIGR01785">
    <property type="entry name" value="TonB-hemin"/>
    <property type="match status" value="1"/>
</dbReference>
<keyword evidence="6 15" id="KW-0732">Signal</keyword>
<comment type="subcellular location">
    <subcellularLocation>
        <location evidence="1 11">Cell outer membrane</location>
        <topology evidence="1 11">Multi-pass membrane protein</topology>
    </subcellularLocation>
</comment>
<evidence type="ECO:0000256" key="2">
    <source>
        <dbReference type="ARBA" id="ARBA00008143"/>
    </source>
</evidence>
<keyword evidence="7 13" id="KW-0798">TonB box</keyword>
<keyword evidence="5 11" id="KW-0812">Transmembrane</keyword>
<gene>
    <name evidence="18" type="ORF">Q4490_14495</name>
</gene>
<dbReference type="InterPro" id="IPR037066">
    <property type="entry name" value="Plug_dom_sf"/>
</dbReference>
<dbReference type="GO" id="GO:0015344">
    <property type="term" value="F:siderophore uptake transmembrane transporter activity"/>
    <property type="evidence" value="ECO:0007669"/>
    <property type="project" value="TreeGrafter"/>
</dbReference>
<dbReference type="CDD" id="cd01347">
    <property type="entry name" value="ligand_gated_channel"/>
    <property type="match status" value="1"/>
</dbReference>
<evidence type="ECO:0000256" key="8">
    <source>
        <dbReference type="ARBA" id="ARBA00023136"/>
    </source>
</evidence>
<dbReference type="RefSeq" id="WP_303551587.1">
    <property type="nucleotide sequence ID" value="NZ_JAUOPG010000010.1"/>
</dbReference>
<dbReference type="PANTHER" id="PTHR30069">
    <property type="entry name" value="TONB-DEPENDENT OUTER MEMBRANE RECEPTOR"/>
    <property type="match status" value="1"/>
</dbReference>
<keyword evidence="8 11" id="KW-0472">Membrane</keyword>
<dbReference type="GO" id="GO:0044718">
    <property type="term" value="P:siderophore transmembrane transport"/>
    <property type="evidence" value="ECO:0007669"/>
    <property type="project" value="TreeGrafter"/>
</dbReference>
<dbReference type="InterPro" id="IPR012910">
    <property type="entry name" value="Plug_dom"/>
</dbReference>
<evidence type="ECO:0000256" key="15">
    <source>
        <dbReference type="SAM" id="SignalP"/>
    </source>
</evidence>
<dbReference type="PROSITE" id="PS52016">
    <property type="entry name" value="TONB_DEPENDENT_REC_3"/>
    <property type="match status" value="1"/>
</dbReference>
<dbReference type="GO" id="GO:0009279">
    <property type="term" value="C:cell outer membrane"/>
    <property type="evidence" value="ECO:0007669"/>
    <property type="project" value="UniProtKB-SubCell"/>
</dbReference>
<evidence type="ECO:0000256" key="7">
    <source>
        <dbReference type="ARBA" id="ARBA00023077"/>
    </source>
</evidence>
<evidence type="ECO:0000259" key="17">
    <source>
        <dbReference type="Pfam" id="PF07715"/>
    </source>
</evidence>
<dbReference type="Proteomes" id="UP001169862">
    <property type="component" value="Unassembled WGS sequence"/>
</dbReference>
<dbReference type="InterPro" id="IPR010917">
    <property type="entry name" value="TonB_rcpt_CS"/>
</dbReference>
<dbReference type="InterPro" id="IPR011276">
    <property type="entry name" value="TonB_haem/Hb_rcpt"/>
</dbReference>
<evidence type="ECO:0000256" key="6">
    <source>
        <dbReference type="ARBA" id="ARBA00022729"/>
    </source>
</evidence>
<dbReference type="InterPro" id="IPR039426">
    <property type="entry name" value="TonB-dep_rcpt-like"/>
</dbReference>
<evidence type="ECO:0000259" key="16">
    <source>
        <dbReference type="Pfam" id="PF00593"/>
    </source>
</evidence>
<dbReference type="InterPro" id="IPR000531">
    <property type="entry name" value="Beta-barrel_TonB"/>
</dbReference>
<sequence length="729" mass="80151">MMIVAKPLPPYSLWVATLTAGIFCLPSYAAENETPKANATFLDQLIINASPVSQTNQQSDSAITSLSYDQLATENATSVSDIFRYTPSVSVSGGAQGDGLITIRGISGNRVLIAVDGVKQAKNLSWSSLNSSRNLIDINALKQVEVISGPASASFGSDALGGLVYYTTKDPSDFLDNPSNTANQSTAGQYRVIYNGANKGLSNSISLAGRNDSLEGMLIYTYEDASEKQTPVDDSAQGSARRSTDPKDTQNESVLAKLKYQLDEHQAVKISAEHLSSDDDTQVLSSNSQDEQFLDIERRQRLSAEYTNDKATRFYDELTVTVDWQKTTNDQTQKFYNASAPYFGDYVYDADYDETTRDLKLSVQKDLDFSTTAHQVSYGLSYEQTLFEQQRTSSLSGTNRSMPRAESKLVGIWAQDLIEWYDSGLRVTPGIRYDAYTVDAQPDAAYLASNPIELDPGTNTDQKISLKLGVNYPITDAVTVFGQFAQGFKTPDMDQLFANYGRTGAYQFIANSNLKPESSNSLEFGFRYNHAGISGEVVAFYNDYTNFIDETIDYSNPSYPYGIYQQTNLKGAVIKGVEFKTQWDLGMTQQALRGLSLNASLAYATGTYDESGESQPIDSVSPLSGVLGLHYDHPNQQWGSSVIVTAAKGKSANDVSDSATFRPAGYGVIDLAGYYQWTPSVRIDAGVYNLSDKTYWQWDTARDHTQSTSGLERFAESGRHLRLGLTYNF</sequence>
<dbReference type="GO" id="GO:0015232">
    <property type="term" value="F:heme transmembrane transporter activity"/>
    <property type="evidence" value="ECO:0007669"/>
    <property type="project" value="InterPro"/>
</dbReference>
<reference evidence="18" key="1">
    <citation type="submission" date="2023-07" db="EMBL/GenBank/DDBJ databases">
        <title>Genome content predicts the carbon catabolic preferences of heterotrophic bacteria.</title>
        <authorList>
            <person name="Gralka M."/>
        </authorList>
    </citation>
    <scope>NUCLEOTIDE SEQUENCE</scope>
    <source>
        <strain evidence="18">I2M16</strain>
    </source>
</reference>
<evidence type="ECO:0000256" key="10">
    <source>
        <dbReference type="ARBA" id="ARBA00023237"/>
    </source>
</evidence>
<feature type="chain" id="PRO_5043812763" evidence="15">
    <location>
        <begin position="30"/>
        <end position="729"/>
    </location>
</feature>
<keyword evidence="9 18" id="KW-0675">Receptor</keyword>
<dbReference type="NCBIfam" id="TIGR01786">
    <property type="entry name" value="TonB-hemlactrns"/>
    <property type="match status" value="1"/>
</dbReference>
<evidence type="ECO:0000313" key="18">
    <source>
        <dbReference type="EMBL" id="MDO6454778.1"/>
    </source>
</evidence>